<dbReference type="SUPFAM" id="SSF47240">
    <property type="entry name" value="Ferritin-like"/>
    <property type="match status" value="1"/>
</dbReference>
<dbReference type="EMBL" id="JACSCY010000001">
    <property type="protein sequence ID" value="MBC6609596.1"/>
    <property type="molecule type" value="Genomic_DNA"/>
</dbReference>
<comment type="caution">
    <text evidence="6">The sequence shown here is derived from an EMBL/GenBank/DDBJ whole genome shotgun (WGS) entry which is preliminary data.</text>
</comment>
<dbReference type="Pfam" id="PF00210">
    <property type="entry name" value="Ferritin"/>
    <property type="match status" value="1"/>
</dbReference>
<dbReference type="Gene3D" id="1.20.1260.10">
    <property type="match status" value="1"/>
</dbReference>
<dbReference type="CDD" id="cd01043">
    <property type="entry name" value="DPS"/>
    <property type="match status" value="1"/>
</dbReference>
<feature type="chain" id="PRO_5047248880" evidence="4">
    <location>
        <begin position="24"/>
        <end position="220"/>
    </location>
</feature>
<comment type="similarity">
    <text evidence="1 2">Belongs to the Dps family.</text>
</comment>
<evidence type="ECO:0000256" key="4">
    <source>
        <dbReference type="SAM" id="SignalP"/>
    </source>
</evidence>
<protein>
    <submittedName>
        <fullName evidence="6">DNA starvation/stationary phase protection protein</fullName>
    </submittedName>
</protein>
<dbReference type="RefSeq" id="WP_187317900.1">
    <property type="nucleotide sequence ID" value="NZ_JACSCY010000001.1"/>
</dbReference>
<feature type="compositionally biased region" description="Low complexity" evidence="3">
    <location>
        <begin position="28"/>
        <end position="47"/>
    </location>
</feature>
<proteinExistence type="inferred from homology"/>
<keyword evidence="4" id="KW-0732">Signal</keyword>
<feature type="region of interest" description="Disordered" evidence="3">
    <location>
        <begin position="23"/>
        <end position="61"/>
    </location>
</feature>
<dbReference type="InterPro" id="IPR009078">
    <property type="entry name" value="Ferritin-like_SF"/>
</dbReference>
<keyword evidence="7" id="KW-1185">Reference proteome</keyword>
<dbReference type="InterPro" id="IPR012347">
    <property type="entry name" value="Ferritin-like"/>
</dbReference>
<accession>A0ABR7MEV6</accession>
<dbReference type="PANTHER" id="PTHR42932">
    <property type="entry name" value="GENERAL STRESS PROTEIN 20U"/>
    <property type="match status" value="1"/>
</dbReference>
<evidence type="ECO:0000256" key="2">
    <source>
        <dbReference type="RuleBase" id="RU003875"/>
    </source>
</evidence>
<dbReference type="InterPro" id="IPR008331">
    <property type="entry name" value="Ferritin_DPS_dom"/>
</dbReference>
<feature type="domain" description="Ferritin/DPS" evidence="5">
    <location>
        <begin position="84"/>
        <end position="217"/>
    </location>
</feature>
<evidence type="ECO:0000256" key="1">
    <source>
        <dbReference type="ARBA" id="ARBA00009497"/>
    </source>
</evidence>
<evidence type="ECO:0000256" key="3">
    <source>
        <dbReference type="SAM" id="MobiDB-lite"/>
    </source>
</evidence>
<sequence>MKNYLLATAAALLTLLAAPHAEAQRRSNAQNTTPLPTTNNNATAPNTTPTPPGATNGKLDYRNPAADALIPAEADKRQPITDDLEATVVELLELYHDSKQSHWNLRGPLYLSLHEQLQENADAYLKYTDILAERVLEVGHPIDGRTGVVAATANLDGYPSGYLSDQQVLILMTERLNTVAKRVRQRIEHLGKVDETTSNLLQELSYTLDKHVWKFRVMMQ</sequence>
<dbReference type="Proteomes" id="UP000622017">
    <property type="component" value="Unassembled WGS sequence"/>
</dbReference>
<name>A0ABR7MEV6_9BACT</name>
<evidence type="ECO:0000313" key="7">
    <source>
        <dbReference type="Proteomes" id="UP000622017"/>
    </source>
</evidence>
<reference evidence="6 7" key="1">
    <citation type="submission" date="2020-08" db="EMBL/GenBank/DDBJ databases">
        <title>Hymenobacter sp.</title>
        <authorList>
            <person name="Kim M.K."/>
        </authorList>
    </citation>
    <scope>NUCLEOTIDE SEQUENCE [LARGE SCALE GENOMIC DNA]</scope>
    <source>
        <strain evidence="6 7">BT507</strain>
    </source>
</reference>
<dbReference type="PRINTS" id="PR01346">
    <property type="entry name" value="HELNAPAPROT"/>
</dbReference>
<gene>
    <name evidence="6" type="ORF">H8B15_01600</name>
</gene>
<dbReference type="PANTHER" id="PTHR42932:SF3">
    <property type="entry name" value="DNA PROTECTION DURING STARVATION PROTEIN"/>
    <property type="match status" value="1"/>
</dbReference>
<evidence type="ECO:0000313" key="6">
    <source>
        <dbReference type="EMBL" id="MBC6609596.1"/>
    </source>
</evidence>
<feature type="signal peptide" evidence="4">
    <location>
        <begin position="1"/>
        <end position="23"/>
    </location>
</feature>
<organism evidence="6 7">
    <name type="scientific">Hymenobacter citatus</name>
    <dbReference type="NCBI Taxonomy" id="2763506"/>
    <lineage>
        <taxon>Bacteria</taxon>
        <taxon>Pseudomonadati</taxon>
        <taxon>Bacteroidota</taxon>
        <taxon>Cytophagia</taxon>
        <taxon>Cytophagales</taxon>
        <taxon>Hymenobacteraceae</taxon>
        <taxon>Hymenobacter</taxon>
    </lineage>
</organism>
<evidence type="ECO:0000259" key="5">
    <source>
        <dbReference type="Pfam" id="PF00210"/>
    </source>
</evidence>
<dbReference type="InterPro" id="IPR002177">
    <property type="entry name" value="DPS_DNA-bd"/>
</dbReference>